<dbReference type="InterPro" id="IPR024975">
    <property type="entry name" value="NOV_C"/>
</dbReference>
<evidence type="ECO:0000313" key="2">
    <source>
        <dbReference type="EMBL" id="OII76889.1"/>
    </source>
</evidence>
<dbReference type="Pfam" id="PF13020">
    <property type="entry name" value="NOV_C"/>
    <property type="match status" value="1"/>
</dbReference>
<dbReference type="Gene3D" id="3.30.565.10">
    <property type="entry name" value="Histidine kinase-like ATPase, C-terminal domain"/>
    <property type="match status" value="1"/>
</dbReference>
<dbReference type="PANTHER" id="PTHR32387">
    <property type="entry name" value="WU:FJ29H11"/>
    <property type="match status" value="1"/>
</dbReference>
<proteinExistence type="predicted"/>
<dbReference type="VEuPathDB" id="CryptoDB:cand_022320"/>
<dbReference type="GeneID" id="92366416"/>
<dbReference type="RefSeq" id="XP_067068735.1">
    <property type="nucleotide sequence ID" value="XM_067212462.1"/>
</dbReference>
<keyword evidence="3" id="KW-1185">Reference proteome</keyword>
<dbReference type="SUPFAM" id="SSF55874">
    <property type="entry name" value="ATPase domain of HSP90 chaperone/DNA topoisomerase II/histidine kinase"/>
    <property type="match status" value="1"/>
</dbReference>
<dbReference type="EMBL" id="LRBS01000048">
    <property type="protein sequence ID" value="OII76889.1"/>
    <property type="molecule type" value="Genomic_DNA"/>
</dbReference>
<gene>
    <name evidence="2" type="ORF">cand_022320</name>
</gene>
<comment type="caution">
    <text evidence="2">The sequence shown here is derived from an EMBL/GenBank/DDBJ whole genome shotgun (WGS) entry which is preliminary data.</text>
</comment>
<accession>A0A1J4MRL2</accession>
<evidence type="ECO:0000313" key="3">
    <source>
        <dbReference type="Proteomes" id="UP000186804"/>
    </source>
</evidence>
<evidence type="ECO:0000259" key="1">
    <source>
        <dbReference type="Pfam" id="PF13020"/>
    </source>
</evidence>
<name>A0A1J4MRL2_9CRYT</name>
<dbReference type="Proteomes" id="UP000186804">
    <property type="component" value="Unassembled WGS sequence"/>
</dbReference>
<protein>
    <recommendedName>
        <fullName evidence="1">Protein NO VEIN C-terminal domain-containing protein</fullName>
    </recommendedName>
</protein>
<sequence>MNNAKSHIENIRQNLSISNFPLRERLERSISILTTELYSSLGRALLELLQNADDSNFSECYDKDSIPTVYILLRWDCLIVHINELGMAPENIESICDIGNSSKKNSSVRFYTGEKGIGYRSVFQISNNPSIYSGYYSISFSNEPDKDVGLRYIVPKWEDHNKVPEVVSVIFNNISRYGVPWSKEKEYNITNLEKEETKNPNIDERDLEWKFKDREQEIVCENYKKKEVFNEDLHQKYNGTLHYLPFTNNDTKSKFPSILSAIHDIFVPDILLFLRRILNIVIDVEPRNYTHYMNYSQISEFPLLRRHLSSHIVNKEFKESHISHDSKSLDFNKKEIDSELHSFMVSVISASLPPHISDYRFVHIQMRQFDEDDLSEHKEYKLREHVTCSFFMILSFKISIPKRFSENCILRGRQERFFTQWSIAFPIFSCTYTEEYLKSDLESSFHKKVDDLDLVSRQSENDLESSSISFLGCDFNSWYYLKNQILKYSGEMSCSLGSTGLPKSKYKQGKIFCTLPLKTSFVFPFHVDIQDLLLTANREELLMNNQWNDWLISLIFENQIPDILTSLVNKQFNSNVIINSLCIYQSFDKFVRNFLDFLFLKDNIGTCEKDKCNSNNPVSSKDSINKPYSYEIAILNLADIIKYTWFPTRCEESDEFNNKLQTLCISSLLVMPFLVSIDLTYFSPSDLMLPLTPLYICKILKDHNSNYSKYIAMRTGSLCNEFTENLSLPSVSTLFYCELCKLHLEFLKYFNNTIKSVLHPQISIFRTCINNPLVNLKPVISLFPTISKIFDSYGIEKINFATLMNRVNTRIHNFINILPDSLLVILYIYILQLTRNNEDQYILNKILKLPIIPLEDGSRIPGLITNSKELNDNRDRVSNHKLNVSSPHLSVSKYNSPTNKSNINSPYSMYPIFQPHICIPNMEFQAYWERYEFERFSEIINKLGIIKFINKELCQFAPEDVFDFMINILGIEHIDLPHFFRWVAVSTDKYLELGWENALDSQLHSILLMITPLIVEDIPWTELTEDRMLMKLPVVVQTYSPSFLKSIFYDMYPPKRYANEKELALSDGWAKCSIPFPTCVCNSKKYEVNNKVEIFHSECEIDKKYIPPVTVAIRMTEVSRSITMLMTLYSNWERSKKIKSPVKYNPSFSKITNSQSQQNFTLKSTSKFEYKGLTIIPPLWPPLVEWVFPKVSDRFHFVELSSNYMVYDSSSNKYSKEIGGSLFRGFINRFFNLLEQWYMGCNFDRLPPKTDATPLSWMKSNNQNDQKGCSLCNHLLNIMRAGALIQIANEYSRRSYTSEFLTEILPNMPWIPSPFNTKRHNIYSATSKNIVSCCSRCILCSPSSLYSPKLEKQLNGLVPYVSETVFLALPVNLRNAYKVAVLNEYHETYSARSLTDRTIEDLGSELQLIGQTLENIGVTTQLSTYSLINILRRISKYNETEREVEDEIVLDYVSISEDSIEYAAKVASKGFGIDIQSLIISDWWKSLNRLWNNKESISRDINKDNYEESIIDVICNLYYQIGIQPDFDISNDMKKPFFCESLIYLPLMESSINKWVHLDFDKMIWSDPYEFFHGQFIIVSRLIRKDKIKYVRTFFLSLISEEPLAQHYALLWQQGCPNIIKNNSKNLLGKLKAFLTVAVKKLSILISDKNIRSYHWWTEFCKNTKILTRDSLKFVDSNKCFIADVQIGNNLGSFDIPIALTPTIEVEKFLKDILNVKYLSQAYNIYCKIGKPDSDIKDIYGDHMEYLQIPKADTSLRKLELNKNTTNVEDKLHSPTIKLANKVLDNNNLDINSTFHHLHSINNENKHWLTVEFWGTFMLLLQSRALDIYLAVVDILCENNTNEDFDRTDFCPYSISEFELESQYTSLQSYKRSSKLESLKNQDSIQIIAEWLMIFMNTKEIFVDGIVFEFHNKNNETSLEISNKQIIPIGALFHELPMKKVSALFINSNASNTDQLYDICKIMTDCLLPNVNFNNIIQINIHELLILTNDQRCMILNKYIDIQGFTDNLDISKEEGLNYLIYQQILNVGWKFMYIVKHCHCKQHNSKSSSSEPNLNIIKTDEYINDHDINIHYATDQNKYKNHIEQMNPIGSVTSTTKFDTKNTTDNIDNVTTTNSDNNINQNYEYSIDLFDINILDDPTQSFIINSSLSNLHPDNSLPNLVSTGLDNLIKEYVNRNPLILDTNQYLLSEEEITFKTGYWGEQVSFDLILPNAISRRLPIISLCSNKTDIYISLDNINFYLRSSHDTAETLDGNNLYLNNLNFSEMDINSNLHNSTNNKNIKCCERIFKVSESTVIALQWLNAYEESYLPCDFLLFKRQISPITNICLESELIAIVEVKTTRLPIWHFNVSGSELNTAKHLREKYKLLLIKDAGTSQPQWILLSDVPSFLFKSCYMLNGTFQFNDNNGTINLSGILDTVSDL</sequence>
<organism evidence="2 3">
    <name type="scientific">Cryptosporidium andersoni</name>
    <dbReference type="NCBI Taxonomy" id="117008"/>
    <lineage>
        <taxon>Eukaryota</taxon>
        <taxon>Sar</taxon>
        <taxon>Alveolata</taxon>
        <taxon>Apicomplexa</taxon>
        <taxon>Conoidasida</taxon>
        <taxon>Coccidia</taxon>
        <taxon>Eucoccidiorida</taxon>
        <taxon>Eimeriorina</taxon>
        <taxon>Cryptosporidiidae</taxon>
        <taxon>Cryptosporidium</taxon>
    </lineage>
</organism>
<dbReference type="PANTHER" id="PTHR32387:SF0">
    <property type="entry name" value="PROTEIN NO VEIN"/>
    <property type="match status" value="1"/>
</dbReference>
<dbReference type="OrthoDB" id="426371at2759"/>
<dbReference type="InterPro" id="IPR036890">
    <property type="entry name" value="HATPase_C_sf"/>
</dbReference>
<dbReference type="InterPro" id="IPR052957">
    <property type="entry name" value="Auxin_embryo_med"/>
</dbReference>
<feature type="domain" description="Protein NO VEIN C-terminal" evidence="1">
    <location>
        <begin position="2297"/>
        <end position="2380"/>
    </location>
</feature>
<reference evidence="2 3" key="1">
    <citation type="submission" date="2016-10" db="EMBL/GenBank/DDBJ databases">
        <title>Reductive evolution of mitochondrial metabolism and differential evolution of invasion-related proteins in Cryptosporidium.</title>
        <authorList>
            <person name="Liu S."/>
            <person name="Roellig D.M."/>
            <person name="Guo Y."/>
            <person name="Li N."/>
            <person name="Frace M.A."/>
            <person name="Tang K."/>
            <person name="Zhang L."/>
            <person name="Feng Y."/>
            <person name="Xiao L."/>
        </authorList>
    </citation>
    <scope>NUCLEOTIDE SEQUENCE [LARGE SCALE GENOMIC DNA]</scope>
    <source>
        <strain evidence="2">30847</strain>
    </source>
</reference>